<gene>
    <name evidence="2" type="ORF">GCM10010269_76710</name>
</gene>
<sequence>MGHAVRTSEARGQMSAEFDGRTGLWGRLTEWLRASGPTEAADGGDREALLLAAAEAGLPLAPAAYPAPGYGCSCDRVGCPTPARHPVSFAWQTQSTTDRAQVERWARHQPQANFITATGTTHDVLDVPLEAGREALERLLEDGVDIGPVAESDDGRLLFFTLTRGTPEDEDEWWPCELDCHPETMDEHPGLRWHCRGSYVLVPPARLPGEDGRTVHWLRGPEHPLPDPLTLLETLTDACARHTGQDHDHAPGAWPLRR</sequence>
<evidence type="ECO:0000313" key="2">
    <source>
        <dbReference type="EMBL" id="GGS26762.1"/>
    </source>
</evidence>
<organism evidence="2 3">
    <name type="scientific">Streptomyces humidus</name>
    <dbReference type="NCBI Taxonomy" id="52259"/>
    <lineage>
        <taxon>Bacteria</taxon>
        <taxon>Bacillati</taxon>
        <taxon>Actinomycetota</taxon>
        <taxon>Actinomycetes</taxon>
        <taxon>Kitasatosporales</taxon>
        <taxon>Streptomycetaceae</taxon>
        <taxon>Streptomyces</taxon>
    </lineage>
</organism>
<proteinExistence type="predicted"/>
<accession>A0A918GAM8</accession>
<keyword evidence="3" id="KW-1185">Reference proteome</keyword>
<evidence type="ECO:0000259" key="1">
    <source>
        <dbReference type="SMART" id="SM00943"/>
    </source>
</evidence>
<evidence type="ECO:0000313" key="3">
    <source>
        <dbReference type="Proteomes" id="UP000606194"/>
    </source>
</evidence>
<reference evidence="2" key="2">
    <citation type="submission" date="2020-09" db="EMBL/GenBank/DDBJ databases">
        <authorList>
            <person name="Sun Q."/>
            <person name="Ohkuma M."/>
        </authorList>
    </citation>
    <scope>NUCLEOTIDE SEQUENCE</scope>
    <source>
        <strain evidence="2">JCM 4386</strain>
    </source>
</reference>
<dbReference type="Pfam" id="PF09250">
    <property type="entry name" value="Prim-Pol"/>
    <property type="match status" value="1"/>
</dbReference>
<feature type="domain" description="DNA primase/polymerase bifunctional N-terminal" evidence="1">
    <location>
        <begin position="50"/>
        <end position="231"/>
    </location>
</feature>
<comment type="caution">
    <text evidence="2">The sequence shown here is derived from an EMBL/GenBank/DDBJ whole genome shotgun (WGS) entry which is preliminary data.</text>
</comment>
<dbReference type="EMBL" id="BMTL01000050">
    <property type="protein sequence ID" value="GGS26762.1"/>
    <property type="molecule type" value="Genomic_DNA"/>
</dbReference>
<reference evidence="2" key="1">
    <citation type="journal article" date="2014" name="Int. J. Syst. Evol. Microbiol.">
        <title>Complete genome sequence of Corynebacterium casei LMG S-19264T (=DSM 44701T), isolated from a smear-ripened cheese.</title>
        <authorList>
            <consortium name="US DOE Joint Genome Institute (JGI-PGF)"/>
            <person name="Walter F."/>
            <person name="Albersmeier A."/>
            <person name="Kalinowski J."/>
            <person name="Ruckert C."/>
        </authorList>
    </citation>
    <scope>NUCLEOTIDE SEQUENCE</scope>
    <source>
        <strain evidence="2">JCM 4386</strain>
    </source>
</reference>
<dbReference type="SMART" id="SM00943">
    <property type="entry name" value="Prim-Pol"/>
    <property type="match status" value="1"/>
</dbReference>
<dbReference type="AlphaFoldDB" id="A0A918GAM8"/>
<dbReference type="Proteomes" id="UP000606194">
    <property type="component" value="Unassembled WGS sequence"/>
</dbReference>
<name>A0A918GAM8_9ACTN</name>
<dbReference type="InterPro" id="IPR015330">
    <property type="entry name" value="DNA_primase/pol_bifunc_N"/>
</dbReference>
<protein>
    <submittedName>
        <fullName evidence="2">DNA primase</fullName>
    </submittedName>
</protein>